<feature type="signal peptide" evidence="4">
    <location>
        <begin position="1"/>
        <end position="29"/>
    </location>
</feature>
<name>A0A537JML5_9BACT</name>
<evidence type="ECO:0000256" key="2">
    <source>
        <dbReference type="ARBA" id="ARBA00010742"/>
    </source>
</evidence>
<evidence type="ECO:0000256" key="4">
    <source>
        <dbReference type="SAM" id="SignalP"/>
    </source>
</evidence>
<dbReference type="PANTHER" id="PTHR30024:SF47">
    <property type="entry name" value="TAURINE-BINDING PERIPLASMIC PROTEIN"/>
    <property type="match status" value="1"/>
</dbReference>
<evidence type="ECO:0000256" key="3">
    <source>
        <dbReference type="ARBA" id="ARBA00022729"/>
    </source>
</evidence>
<comment type="caution">
    <text evidence="6">The sequence shown here is derived from an EMBL/GenBank/DDBJ whole genome shotgun (WGS) entry which is preliminary data.</text>
</comment>
<comment type="similarity">
    <text evidence="2">Belongs to the bacterial solute-binding protein SsuA/TauA family.</text>
</comment>
<dbReference type="AlphaFoldDB" id="A0A537JML5"/>
<dbReference type="EMBL" id="VBAO01000017">
    <property type="protein sequence ID" value="TMI84754.1"/>
    <property type="molecule type" value="Genomic_DNA"/>
</dbReference>
<keyword evidence="3 4" id="KW-0732">Signal</keyword>
<dbReference type="Pfam" id="PF09084">
    <property type="entry name" value="NMT1"/>
    <property type="match status" value="1"/>
</dbReference>
<feature type="chain" id="PRO_5022174057" evidence="4">
    <location>
        <begin position="30"/>
        <end position="345"/>
    </location>
</feature>
<comment type="subcellular location">
    <subcellularLocation>
        <location evidence="1">Periplasm</location>
    </subcellularLocation>
</comment>
<organism evidence="6 7">
    <name type="scientific">Candidatus Segetimicrobium genomatis</name>
    <dbReference type="NCBI Taxonomy" id="2569760"/>
    <lineage>
        <taxon>Bacteria</taxon>
        <taxon>Bacillati</taxon>
        <taxon>Candidatus Sysuimicrobiota</taxon>
        <taxon>Candidatus Sysuimicrobiia</taxon>
        <taxon>Candidatus Sysuimicrobiales</taxon>
        <taxon>Candidatus Segetimicrobiaceae</taxon>
        <taxon>Candidatus Segetimicrobium</taxon>
    </lineage>
</organism>
<feature type="domain" description="SsuA/THI5-like" evidence="5">
    <location>
        <begin position="42"/>
        <end position="261"/>
    </location>
</feature>
<dbReference type="InterPro" id="IPR015168">
    <property type="entry name" value="SsuA/THI5"/>
</dbReference>
<protein>
    <submittedName>
        <fullName evidence="6">ABC transporter substrate-binding protein</fullName>
    </submittedName>
</protein>
<dbReference type="Proteomes" id="UP000320048">
    <property type="component" value="Unassembled WGS sequence"/>
</dbReference>
<accession>A0A537JML5</accession>
<evidence type="ECO:0000256" key="1">
    <source>
        <dbReference type="ARBA" id="ARBA00004418"/>
    </source>
</evidence>
<evidence type="ECO:0000313" key="7">
    <source>
        <dbReference type="Proteomes" id="UP000320048"/>
    </source>
</evidence>
<sequence length="345" mass="37561">MRRARTNRMLATAGVAACLLVGAGPTASGQGPAQITIATVNNMNHVPQFVAVEKGLYVKHGVDVKLRVFNDGASATRAVQAGEAQMATIGNSTLSAGWNAGVRMVAVAVVMGDATRVYYDDPLAIVARAGSGVRRLHIEDLVGKRVGMVIGGTGEEYFRAVLAKEKIPPNRINFVNVPSPDHVSVLRNGGVDAEVVWEPYGTMILQNVPDAYVVLRGGGYLGWDLYLMGPEEFVRRNPPVVDDVVRGFVEAAWYVRRHPAESAQIATRWIEGLDPTAARKAITYMDFDPRFSANIFRAQAVVDRIMLDRGRIKLAADLSKAIDTTFLDRVMREVPEMFADLKPVT</sequence>
<dbReference type="SUPFAM" id="SSF53850">
    <property type="entry name" value="Periplasmic binding protein-like II"/>
    <property type="match status" value="1"/>
</dbReference>
<dbReference type="GO" id="GO:0042597">
    <property type="term" value="C:periplasmic space"/>
    <property type="evidence" value="ECO:0007669"/>
    <property type="project" value="UniProtKB-SubCell"/>
</dbReference>
<evidence type="ECO:0000259" key="5">
    <source>
        <dbReference type="Pfam" id="PF09084"/>
    </source>
</evidence>
<evidence type="ECO:0000313" key="6">
    <source>
        <dbReference type="EMBL" id="TMI84754.1"/>
    </source>
</evidence>
<dbReference type="CDD" id="cd01008">
    <property type="entry name" value="PBP2_NrtA_SsuA_CpmA_like"/>
    <property type="match status" value="1"/>
</dbReference>
<dbReference type="PANTHER" id="PTHR30024">
    <property type="entry name" value="ALIPHATIC SULFONATES-BINDING PROTEIN-RELATED"/>
    <property type="match status" value="1"/>
</dbReference>
<dbReference type="Gene3D" id="3.40.190.10">
    <property type="entry name" value="Periplasmic binding protein-like II"/>
    <property type="match status" value="3"/>
</dbReference>
<gene>
    <name evidence="6" type="ORF">E6H04_00685</name>
</gene>
<reference evidence="6 7" key="1">
    <citation type="journal article" date="2019" name="Nat. Microbiol.">
        <title>Mediterranean grassland soil C-N compound turnover is dependent on rainfall and depth, and is mediated by genomically divergent microorganisms.</title>
        <authorList>
            <person name="Diamond S."/>
            <person name="Andeer P.F."/>
            <person name="Li Z."/>
            <person name="Crits-Christoph A."/>
            <person name="Burstein D."/>
            <person name="Anantharaman K."/>
            <person name="Lane K.R."/>
            <person name="Thomas B.C."/>
            <person name="Pan C."/>
            <person name="Northen T.R."/>
            <person name="Banfield J.F."/>
        </authorList>
    </citation>
    <scope>NUCLEOTIDE SEQUENCE [LARGE SCALE GENOMIC DNA]</scope>
    <source>
        <strain evidence="6">NP_7</strain>
    </source>
</reference>
<proteinExistence type="inferred from homology"/>